<dbReference type="SMART" id="SM00644">
    <property type="entry name" value="Ami_2"/>
    <property type="match status" value="1"/>
</dbReference>
<dbReference type="SMART" id="SM00701">
    <property type="entry name" value="PGRP"/>
    <property type="match status" value="1"/>
</dbReference>
<feature type="domain" description="N-acetylmuramoyl-L-alanine amidase" evidence="3">
    <location>
        <begin position="61"/>
        <end position="209"/>
    </location>
</feature>
<dbReference type="GO" id="GO:0008270">
    <property type="term" value="F:zinc ion binding"/>
    <property type="evidence" value="ECO:0007669"/>
    <property type="project" value="InterPro"/>
</dbReference>
<comment type="caution">
    <text evidence="5">The sequence shown here is derived from an EMBL/GenBank/DDBJ whole genome shotgun (WGS) entry which is preliminary data.</text>
</comment>
<dbReference type="RefSeq" id="WP_040273186.1">
    <property type="nucleotide sequence ID" value="NZ_JROO01000020.1"/>
</dbReference>
<feature type="compositionally biased region" description="Basic and acidic residues" evidence="2">
    <location>
        <begin position="239"/>
        <end position="260"/>
    </location>
</feature>
<dbReference type="Gene3D" id="3.40.80.10">
    <property type="entry name" value="Peptidoglycan recognition protein-like"/>
    <property type="match status" value="1"/>
</dbReference>
<dbReference type="Pfam" id="PF01510">
    <property type="entry name" value="Amidase_2"/>
    <property type="match status" value="1"/>
</dbReference>
<dbReference type="STRING" id="183763.LP52_11600"/>
<evidence type="ECO:0000313" key="6">
    <source>
        <dbReference type="Proteomes" id="UP000031675"/>
    </source>
</evidence>
<dbReference type="AlphaFoldDB" id="A0A0C2FHK7"/>
<dbReference type="InterPro" id="IPR006619">
    <property type="entry name" value="PGRP_domain_met/bac"/>
</dbReference>
<dbReference type="PANTHER" id="PTHR11022">
    <property type="entry name" value="PEPTIDOGLYCAN RECOGNITION PROTEIN"/>
    <property type="match status" value="1"/>
</dbReference>
<dbReference type="CDD" id="cd06583">
    <property type="entry name" value="PGRP"/>
    <property type="match status" value="1"/>
</dbReference>
<protein>
    <submittedName>
        <fullName evidence="5">N-acetylmuramoyl-L-alanine amidase</fullName>
    </submittedName>
</protein>
<feature type="region of interest" description="Disordered" evidence="2">
    <location>
        <begin position="239"/>
        <end position="273"/>
    </location>
</feature>
<gene>
    <name evidence="5" type="ORF">LP52_11600</name>
</gene>
<evidence type="ECO:0000256" key="1">
    <source>
        <dbReference type="ARBA" id="ARBA00007553"/>
    </source>
</evidence>
<evidence type="ECO:0000259" key="4">
    <source>
        <dbReference type="SMART" id="SM00701"/>
    </source>
</evidence>
<name>A0A0C2FHK7_9ACTN</name>
<sequence>MSSKDAERTDTGVARRTVLHTAAMAAGGVLLGGAIDLAAADEAVAGVRPRIYHRGEWNARKPKSWAVVRSAPPDRIVVHHTATGNSSARSRDHAFRLSRSIQNYHMDSNGWADMGQHLTISRGGHIMEGRNRSLKAISTDDHVVGAHTANHNSHTIGIENEGSYMSATPPRDLMTALVETCAWLCLAYGLDPAKAIVGHRDFNPTSCPGDKLYGMLPGLRRDVRSRLRTLQARVVLRDESAMPEEHRPTYPDVPSGERRAPFYHGPAVGPEEA</sequence>
<keyword evidence="6" id="KW-1185">Reference proteome</keyword>
<dbReference type="OrthoDB" id="514320at2"/>
<dbReference type="Proteomes" id="UP000031675">
    <property type="component" value="Unassembled WGS sequence"/>
</dbReference>
<dbReference type="InterPro" id="IPR002502">
    <property type="entry name" value="Amidase_domain"/>
</dbReference>
<organism evidence="5 6">
    <name type="scientific">Streptomonospora alba</name>
    <dbReference type="NCBI Taxonomy" id="183763"/>
    <lineage>
        <taxon>Bacteria</taxon>
        <taxon>Bacillati</taxon>
        <taxon>Actinomycetota</taxon>
        <taxon>Actinomycetes</taxon>
        <taxon>Streptosporangiales</taxon>
        <taxon>Nocardiopsidaceae</taxon>
        <taxon>Streptomonospora</taxon>
    </lineage>
</organism>
<dbReference type="InterPro" id="IPR015510">
    <property type="entry name" value="PGRP"/>
</dbReference>
<dbReference type="EMBL" id="JROO01000020">
    <property type="protein sequence ID" value="KIH98764.1"/>
    <property type="molecule type" value="Genomic_DNA"/>
</dbReference>
<dbReference type="PANTHER" id="PTHR11022:SF41">
    <property type="entry name" value="PEPTIDOGLYCAN-RECOGNITION PROTEIN LC-RELATED"/>
    <property type="match status" value="1"/>
</dbReference>
<dbReference type="InterPro" id="IPR036505">
    <property type="entry name" value="Amidase/PGRP_sf"/>
</dbReference>
<evidence type="ECO:0000313" key="5">
    <source>
        <dbReference type="EMBL" id="KIH98764.1"/>
    </source>
</evidence>
<dbReference type="GO" id="GO:0009253">
    <property type="term" value="P:peptidoglycan catabolic process"/>
    <property type="evidence" value="ECO:0007669"/>
    <property type="project" value="InterPro"/>
</dbReference>
<comment type="similarity">
    <text evidence="1">Belongs to the N-acetylmuramoyl-L-alanine amidase 2 family.</text>
</comment>
<accession>A0A0C2FHK7</accession>
<dbReference type="GO" id="GO:0008745">
    <property type="term" value="F:N-acetylmuramoyl-L-alanine amidase activity"/>
    <property type="evidence" value="ECO:0007669"/>
    <property type="project" value="InterPro"/>
</dbReference>
<reference evidence="6" key="1">
    <citation type="journal article" date="2015" name="Chem. Biol.">
        <title>Structure, bioactivity, and resistance mechanism of streptomonomicin, an unusual lasso Peptide from an understudied halophilic actinomycete.</title>
        <authorList>
            <person name="Metelev M."/>
            <person name="Tietz J.I."/>
            <person name="Melby J.O."/>
            <person name="Blair P.M."/>
            <person name="Zhu L."/>
            <person name="Livnat I."/>
            <person name="Severinov K."/>
            <person name="Mitchell D.A."/>
        </authorList>
    </citation>
    <scope>NUCLEOTIDE SEQUENCE [LARGE SCALE GENOMIC DNA]</scope>
    <source>
        <strain evidence="6">YIM 90003</strain>
    </source>
</reference>
<proteinExistence type="inferred from homology"/>
<dbReference type="InterPro" id="IPR006311">
    <property type="entry name" value="TAT_signal"/>
</dbReference>
<evidence type="ECO:0000256" key="2">
    <source>
        <dbReference type="SAM" id="MobiDB-lite"/>
    </source>
</evidence>
<dbReference type="PROSITE" id="PS51318">
    <property type="entry name" value="TAT"/>
    <property type="match status" value="1"/>
</dbReference>
<feature type="domain" description="Peptidoglycan recognition protein family" evidence="4">
    <location>
        <begin position="49"/>
        <end position="203"/>
    </location>
</feature>
<dbReference type="SUPFAM" id="SSF55846">
    <property type="entry name" value="N-acetylmuramoyl-L-alanine amidase-like"/>
    <property type="match status" value="1"/>
</dbReference>
<evidence type="ECO:0000259" key="3">
    <source>
        <dbReference type="SMART" id="SM00644"/>
    </source>
</evidence>